<dbReference type="PANTHER" id="PTHR46553:SF3">
    <property type="entry name" value="ADENINE NUCLEOTIDE ALPHA HYDROLASES-LIKE SUPERFAMILY PROTEIN"/>
    <property type="match status" value="1"/>
</dbReference>
<feature type="domain" description="UspA" evidence="2">
    <location>
        <begin position="14"/>
        <end position="149"/>
    </location>
</feature>
<dbReference type="PANTHER" id="PTHR46553">
    <property type="entry name" value="ADENINE NUCLEOTIDE ALPHA HYDROLASES-LIKE SUPERFAMILY PROTEIN"/>
    <property type="match status" value="1"/>
</dbReference>
<evidence type="ECO:0000256" key="1">
    <source>
        <dbReference type="ARBA" id="ARBA00008791"/>
    </source>
</evidence>
<evidence type="ECO:0000259" key="2">
    <source>
        <dbReference type="Pfam" id="PF00582"/>
    </source>
</evidence>
<reference evidence="3 4" key="1">
    <citation type="submission" date="2024-10" db="EMBL/GenBank/DDBJ databases">
        <title>The Natural Products Discovery Center: Release of the First 8490 Sequenced Strains for Exploring Actinobacteria Biosynthetic Diversity.</title>
        <authorList>
            <person name="Kalkreuter E."/>
            <person name="Kautsar S.A."/>
            <person name="Yang D."/>
            <person name="Bader C.D."/>
            <person name="Teijaro C.N."/>
            <person name="Fluegel L."/>
            <person name="Davis C.M."/>
            <person name="Simpson J.R."/>
            <person name="Lauterbach L."/>
            <person name="Steele A.D."/>
            <person name="Gui C."/>
            <person name="Meng S."/>
            <person name="Li G."/>
            <person name="Viehrig K."/>
            <person name="Ye F."/>
            <person name="Su P."/>
            <person name="Kiefer A.F."/>
            <person name="Nichols A."/>
            <person name="Cepeda A.J."/>
            <person name="Yan W."/>
            <person name="Fan B."/>
            <person name="Jiang Y."/>
            <person name="Adhikari A."/>
            <person name="Zheng C.-J."/>
            <person name="Schuster L."/>
            <person name="Cowan T.M."/>
            <person name="Smanski M.J."/>
            <person name="Chevrette M.G."/>
            <person name="De Carvalho L.P.S."/>
            <person name="Shen B."/>
        </authorList>
    </citation>
    <scope>NUCLEOTIDE SEQUENCE [LARGE SCALE GENOMIC DNA]</scope>
    <source>
        <strain evidence="3 4">NPDC002173</strain>
    </source>
</reference>
<accession>A0ABW6SQA9</accession>
<evidence type="ECO:0000313" key="4">
    <source>
        <dbReference type="Proteomes" id="UP001602013"/>
    </source>
</evidence>
<dbReference type="EMBL" id="JBIASD010000009">
    <property type="protein sequence ID" value="MFF3667159.1"/>
    <property type="molecule type" value="Genomic_DNA"/>
</dbReference>
<name>A0ABW6SQA9_9ACTN</name>
<dbReference type="SUPFAM" id="SSF52402">
    <property type="entry name" value="Adenine nucleotide alpha hydrolases-like"/>
    <property type="match status" value="2"/>
</dbReference>
<comment type="caution">
    <text evidence="3">The sequence shown here is derived from an EMBL/GenBank/DDBJ whole genome shotgun (WGS) entry which is preliminary data.</text>
</comment>
<dbReference type="PRINTS" id="PR01438">
    <property type="entry name" value="UNVRSLSTRESS"/>
</dbReference>
<dbReference type="InterPro" id="IPR014729">
    <property type="entry name" value="Rossmann-like_a/b/a_fold"/>
</dbReference>
<dbReference type="Pfam" id="PF00582">
    <property type="entry name" value="Usp"/>
    <property type="match status" value="2"/>
</dbReference>
<keyword evidence="4" id="KW-1185">Reference proteome</keyword>
<comment type="similarity">
    <text evidence="1">Belongs to the universal stress protein A family.</text>
</comment>
<dbReference type="Gene3D" id="3.40.50.620">
    <property type="entry name" value="HUPs"/>
    <property type="match status" value="2"/>
</dbReference>
<protein>
    <submittedName>
        <fullName evidence="3">Universal stress protein</fullName>
    </submittedName>
</protein>
<dbReference type="InterPro" id="IPR006016">
    <property type="entry name" value="UspA"/>
</dbReference>
<dbReference type="RefSeq" id="WP_387412015.1">
    <property type="nucleotide sequence ID" value="NZ_JBIASD010000009.1"/>
</dbReference>
<organism evidence="3 4">
    <name type="scientific">Microtetraspora malaysiensis</name>
    <dbReference type="NCBI Taxonomy" id="161358"/>
    <lineage>
        <taxon>Bacteria</taxon>
        <taxon>Bacillati</taxon>
        <taxon>Actinomycetota</taxon>
        <taxon>Actinomycetes</taxon>
        <taxon>Streptosporangiales</taxon>
        <taxon>Streptosporangiaceae</taxon>
        <taxon>Microtetraspora</taxon>
    </lineage>
</organism>
<feature type="domain" description="UspA" evidence="2">
    <location>
        <begin position="161"/>
        <end position="295"/>
    </location>
</feature>
<evidence type="ECO:0000313" key="3">
    <source>
        <dbReference type="EMBL" id="MFF3667159.1"/>
    </source>
</evidence>
<proteinExistence type="inferred from homology"/>
<dbReference type="InterPro" id="IPR006015">
    <property type="entry name" value="Universal_stress_UspA"/>
</dbReference>
<dbReference type="Proteomes" id="UP001602013">
    <property type="component" value="Unassembled WGS sequence"/>
</dbReference>
<gene>
    <name evidence="3" type="ORF">ACFYXI_16285</name>
</gene>
<sequence>MSADRHDAGPRLAKPIAVGVDGSAQALRAVDWAAAEAGRRRLPLRIVHIAVRWEYSIAIQEPGLEAPRPQAAGLEVLEIAEERARTFASVDVSCRLGIGPVPATLLQETADAALLVLGPQGTGAFPRLLLGSVSRQAAEHASCPVVIVPQESDARPGRSGIVVGIDGSAASIEAVGFAFEESSLRSVGLRAIHAWDHPAYPPEMRAVRYDTTAVEQEGARLVSESLAGWKAEYPDVPVVEQVVEGAPVPILVDASGNAELLVVGARGRGGFPGLRLGSISHAVLHHAKGPVAVVRGPQATSAAGK</sequence>